<protein>
    <submittedName>
        <fullName evidence="3">SDR family NAD(P)-dependent oxidoreductase</fullName>
    </submittedName>
</protein>
<dbReference type="InterPro" id="IPR002347">
    <property type="entry name" value="SDR_fam"/>
</dbReference>
<dbReference type="InterPro" id="IPR036291">
    <property type="entry name" value="NAD(P)-bd_dom_sf"/>
</dbReference>
<evidence type="ECO:0000313" key="4">
    <source>
        <dbReference type="Proteomes" id="UP001165444"/>
    </source>
</evidence>
<reference evidence="3 4" key="1">
    <citation type="submission" date="2022-03" db="EMBL/GenBank/DDBJ databases">
        <title>Parabacteroides sp. nov. isolated from swine feces.</title>
        <authorList>
            <person name="Bak J.E."/>
        </authorList>
    </citation>
    <scope>NUCLEOTIDE SEQUENCE [LARGE SCALE GENOMIC DNA]</scope>
    <source>
        <strain evidence="3 4">AGMB00274</strain>
    </source>
</reference>
<name>A0ABT0C015_9BACT</name>
<comment type="caution">
    <text evidence="3">The sequence shown here is derived from an EMBL/GenBank/DDBJ whole genome shotgun (WGS) entry which is preliminary data.</text>
</comment>
<dbReference type="Pfam" id="PF00106">
    <property type="entry name" value="adh_short"/>
    <property type="match status" value="1"/>
</dbReference>
<dbReference type="PANTHER" id="PTHR44196">
    <property type="entry name" value="DEHYDROGENASE/REDUCTASE SDR FAMILY MEMBER 7B"/>
    <property type="match status" value="1"/>
</dbReference>
<dbReference type="PRINTS" id="PR00081">
    <property type="entry name" value="GDHRDH"/>
</dbReference>
<proteinExistence type="inferred from homology"/>
<keyword evidence="2" id="KW-0560">Oxidoreductase</keyword>
<dbReference type="Gene3D" id="3.40.50.720">
    <property type="entry name" value="NAD(P)-binding Rossmann-like Domain"/>
    <property type="match status" value="1"/>
</dbReference>
<dbReference type="Proteomes" id="UP001165444">
    <property type="component" value="Unassembled WGS sequence"/>
</dbReference>
<keyword evidence="4" id="KW-1185">Reference proteome</keyword>
<gene>
    <name evidence="3" type="ORF">MUN53_06855</name>
</gene>
<dbReference type="SUPFAM" id="SSF51735">
    <property type="entry name" value="NAD(P)-binding Rossmann-fold domains"/>
    <property type="match status" value="1"/>
</dbReference>
<dbReference type="EMBL" id="JAKZMM010000013">
    <property type="protein sequence ID" value="MCJ2380331.1"/>
    <property type="molecule type" value="Genomic_DNA"/>
</dbReference>
<dbReference type="RefSeq" id="WP_243324208.1">
    <property type="nucleotide sequence ID" value="NZ_JAKZMM010000013.1"/>
</dbReference>
<dbReference type="PANTHER" id="PTHR44196:SF3">
    <property type="entry name" value="SHORT CHAIN DEHYDROGENASE FAMILY PROTEIN"/>
    <property type="match status" value="1"/>
</dbReference>
<accession>A0ABT0C015</accession>
<evidence type="ECO:0000256" key="1">
    <source>
        <dbReference type="ARBA" id="ARBA00006484"/>
    </source>
</evidence>
<evidence type="ECO:0000256" key="2">
    <source>
        <dbReference type="ARBA" id="ARBA00023002"/>
    </source>
</evidence>
<evidence type="ECO:0000313" key="3">
    <source>
        <dbReference type="EMBL" id="MCJ2380331.1"/>
    </source>
</evidence>
<sequence length="242" mass="27009">MKRIVIVGATSGIGREVACLFAQQGWIVGAAGRREKELKELQLLYPQQIHTEVIDITTEEATAGLSRLIESCGGMDVYFHVSGIGKQNYSLNSAIELATIKTNGEGFVRMITAAWDYFRQKGQGHIAVISSIAGTKGLGAAPAYSATKRFQNCYLEALAQLARLNHLSISLTDIRPGFVATDLLADGKKYPLLMQKEKVARLIVQAILKRKKRVILDWKYVILVFFWRLIPSSMWERLPIRN</sequence>
<comment type="similarity">
    <text evidence="1">Belongs to the short-chain dehydrogenases/reductases (SDR) family.</text>
</comment>
<organism evidence="3 4">
    <name type="scientific">Parabacteroides faecalis</name>
    <dbReference type="NCBI Taxonomy" id="2924040"/>
    <lineage>
        <taxon>Bacteria</taxon>
        <taxon>Pseudomonadati</taxon>
        <taxon>Bacteroidota</taxon>
        <taxon>Bacteroidia</taxon>
        <taxon>Bacteroidales</taxon>
        <taxon>Tannerellaceae</taxon>
        <taxon>Parabacteroides</taxon>
    </lineage>
</organism>